<evidence type="ECO:0000256" key="5">
    <source>
        <dbReference type="ARBA" id="ARBA00022729"/>
    </source>
</evidence>
<feature type="compositionally biased region" description="Basic and acidic residues" evidence="16">
    <location>
        <begin position="815"/>
        <end position="826"/>
    </location>
</feature>
<dbReference type="Gene3D" id="6.10.250.3410">
    <property type="entry name" value="DBF zinc finger"/>
    <property type="match status" value="1"/>
</dbReference>
<evidence type="ECO:0000256" key="9">
    <source>
        <dbReference type="ARBA" id="ARBA00023136"/>
    </source>
</evidence>
<feature type="compositionally biased region" description="Basic and acidic residues" evidence="16">
    <location>
        <begin position="877"/>
        <end position="892"/>
    </location>
</feature>
<dbReference type="GO" id="GO:0012505">
    <property type="term" value="C:endomembrane system"/>
    <property type="evidence" value="ECO:0007669"/>
    <property type="project" value="UniProtKB-SubCell"/>
</dbReference>
<dbReference type="PROSITE" id="PS50214">
    <property type="entry name" value="DISINTEGRIN_2"/>
    <property type="match status" value="1"/>
</dbReference>
<dbReference type="Pfam" id="PF01562">
    <property type="entry name" value="Pep_M12B_propep"/>
    <property type="match status" value="1"/>
</dbReference>
<dbReference type="Pfam" id="PF00200">
    <property type="entry name" value="Disintegrin"/>
    <property type="match status" value="1"/>
</dbReference>
<feature type="region of interest" description="Disordered" evidence="16">
    <location>
        <begin position="1044"/>
        <end position="1069"/>
    </location>
</feature>
<feature type="region of interest" description="Disordered" evidence="16">
    <location>
        <begin position="1945"/>
        <end position="1965"/>
    </location>
</feature>
<dbReference type="PANTHER" id="PTHR11905:SF13">
    <property type="entry name" value="DISINTEGRIN AND METALLOPROTEINASE DOMAIN-CONTAINING PROTEIN 23"/>
    <property type="match status" value="1"/>
</dbReference>
<evidence type="ECO:0000256" key="2">
    <source>
        <dbReference type="ARBA" id="ARBA00022685"/>
    </source>
</evidence>
<evidence type="ECO:0000259" key="18">
    <source>
        <dbReference type="PROSITE" id="PS50214"/>
    </source>
</evidence>
<dbReference type="GO" id="GO:0004222">
    <property type="term" value="F:metalloendopeptidase activity"/>
    <property type="evidence" value="ECO:0007669"/>
    <property type="project" value="InterPro"/>
</dbReference>
<evidence type="ECO:0000256" key="17">
    <source>
        <dbReference type="SAM" id="Phobius"/>
    </source>
</evidence>
<evidence type="ECO:0000256" key="8">
    <source>
        <dbReference type="ARBA" id="ARBA00022989"/>
    </source>
</evidence>
<evidence type="ECO:0000256" key="6">
    <source>
        <dbReference type="ARBA" id="ARBA00022771"/>
    </source>
</evidence>
<dbReference type="InterPro" id="IPR001590">
    <property type="entry name" value="Peptidase_M12B"/>
</dbReference>
<feature type="disulfide bond" evidence="13">
    <location>
        <begin position="1529"/>
        <end position="1549"/>
    </location>
</feature>
<evidence type="ECO:0000256" key="1">
    <source>
        <dbReference type="ARBA" id="ARBA00022536"/>
    </source>
</evidence>
<keyword evidence="8 17" id="KW-1133">Transmembrane helix</keyword>
<dbReference type="InterPro" id="IPR002870">
    <property type="entry name" value="Peptidase_M12B_N"/>
</dbReference>
<evidence type="ECO:0000256" key="14">
    <source>
        <dbReference type="PROSITE-ProRule" id="PRU00276"/>
    </source>
</evidence>
<dbReference type="FunFam" id="4.10.70.10:FF:000001">
    <property type="entry name" value="Disintegrin and metalloproteinase domain-containing protein 22"/>
    <property type="match status" value="1"/>
</dbReference>
<keyword evidence="2" id="KW-0165">Cleavage on pair of basic residues</keyword>
<feature type="compositionally biased region" description="Polar residues" evidence="16">
    <location>
        <begin position="195"/>
        <end position="213"/>
    </location>
</feature>
<accession>A0A553PYP3</accession>
<dbReference type="InterPro" id="IPR024079">
    <property type="entry name" value="MetalloPept_cat_dom_sf"/>
</dbReference>
<dbReference type="Gene3D" id="3.40.390.10">
    <property type="entry name" value="Collagenase (Catalytic Domain)"/>
    <property type="match status" value="1"/>
</dbReference>
<dbReference type="PANTHER" id="PTHR11905">
    <property type="entry name" value="ADAM A DISINTEGRIN AND METALLOPROTEASE DOMAIN"/>
    <property type="match status" value="1"/>
</dbReference>
<dbReference type="InterPro" id="IPR034027">
    <property type="entry name" value="Reprolysin_adamalysin"/>
</dbReference>
<dbReference type="OrthoDB" id="5951731at2759"/>
<dbReference type="InterPro" id="IPR006572">
    <property type="entry name" value="Znf_DBF"/>
</dbReference>
<feature type="compositionally biased region" description="Low complexity" evidence="16">
    <location>
        <begin position="751"/>
        <end position="766"/>
    </location>
</feature>
<evidence type="ECO:0000256" key="15">
    <source>
        <dbReference type="PROSITE-ProRule" id="PRU00600"/>
    </source>
</evidence>
<dbReference type="InterPro" id="IPR000742">
    <property type="entry name" value="EGF"/>
</dbReference>
<evidence type="ECO:0000256" key="7">
    <source>
        <dbReference type="ARBA" id="ARBA00022833"/>
    </source>
</evidence>
<dbReference type="GO" id="GO:0006508">
    <property type="term" value="P:proteolysis"/>
    <property type="evidence" value="ECO:0007669"/>
    <property type="project" value="InterPro"/>
</dbReference>
<evidence type="ECO:0000256" key="4">
    <source>
        <dbReference type="ARBA" id="ARBA00022723"/>
    </source>
</evidence>
<feature type="compositionally biased region" description="Polar residues" evidence="16">
    <location>
        <begin position="284"/>
        <end position="300"/>
    </location>
</feature>
<feature type="region of interest" description="Disordered" evidence="16">
    <location>
        <begin position="720"/>
        <end position="771"/>
    </location>
</feature>
<evidence type="ECO:0000259" key="20">
    <source>
        <dbReference type="PROSITE" id="PS51265"/>
    </source>
</evidence>
<keyword evidence="6 15" id="KW-0863">Zinc-finger</keyword>
<sequence>MVLANKCLFLLPPDASFEVLLVKRCDDSIMPHGEGAKASAKHAERCSGDVSVRTGRGEEPMAGPSTIQRQGYCSCCQVLYSSMEQHVQSAPHRDVVRAARASVSSGSLLERFLQDVLQHHPHHYSDARPTHDDIPLATTPLVPNEVLSEVYCGSDDEGASVGTREEMPSSDEDSCQMVKIEASSSAVLATPTDLLPSSQKGNMVPETSPTEKCSPTLGFLHRTSQSSDKPHTSQVALPFVSARSQIHQSRPRCATKGLAVAKTGVTEHKKVHKKTKRVHEERGSLSSSSGQPTAKCITSKNLPATVSARLQRSTEGFSALPPWKGPHREQTFSHLSDEIHDVIEEVIKKYCYGYICRVDQHEEDGSFQLGAQSMSESKTSEEWDNAIQMSLGKTKGGTNNLAELLEIHINLDDQDYQAQLDTALNTLETSEEPREDNGEKVFPDLPHIPLSFVGKTLTQVMFEDDMKIDSIVREFQQGQFRCYFDSESLALFGKHRKKRNKNRGKMLNEDKVGTEGLNATDFSRLQEHNEEEHMEDHHHPPISFKKMRPHIYRQTSRCQVVKVSHGTQTVSLSSPVVRPKRAEEIFPYTANEQPQQCLSPERTPDMKTRLGAQKLPASYCKIMSPLQPKTVVYVLSSPDGGQGISKPTPVKKPGRKRKSCEQDLGMKYKYKKTPLKFYDPMTNRILKTPPKGLSSHSKSKPLSHVRQLFRSLSPDINKEQQGLCLGQSSEGSRKGRGRTNMPELCTSTTDSVLESGGPSEPSSSVKSSRRALFTRSSVSSSSCFLLRHLPPSSHQDDSSRSFSESPFKCGQVQVEHPKRTLPDKTPIRRSLRKSGLLTLAKRPTSPPYRTKGKSTKSRRKSKPQSKLQRAGLSHVSGECRKTSRNKCPERASLRSQTSSNVAIQPVISSLSKHAAEDALRMRIGIPNGTRCSAAALLGVWSSLPSPQHPYRPCSFPPLRLRWRTQDSLLPPRDAPLSGRSPNNGLRRAPPHSDTSALFYRLGISGFQCFIWLSSARYTEICIRERCAQPLCSITGAASAGTLSGSAQDEALRDQQASETPREAPTSASYIGTGEQNVTITYPSRLIYYLNEDSESAYHDLDTRAKNQAADGQDVHLAQASFQLDAFGRKFTLDLTLNNDLLSSDYIEIHYEKDKPVLSRGGEHCYYHGHVRGKDESRVALSTCNGLHGMFDDGEFVYLIDPLKQTHTAETEERPHSLRRTSSLRVTSVPDDWAADERGEDQQILEDMPWLKRRRKRAVKSFLKFFEEMKYLEIMIVADHNTFKRHKSKKHTRNAAKSVVNLVDAIFKEQLNTRVVLVGVEIWTDRDRIPLSVKPLEMLKDFSKYRQQNININADAVHLFTNVTFHYIRSSVAYIGGVCSKGRGVGVNEFGNTWMTAISLSQSLAQNLGIQWDPVTRRKECGCMDSWVGCIMEDTGVQHPRRFSKCSVLDYRNFLIRGGASCLFNKPNKLFEATECGNGYVEVGEECDCGARMECYKDCCKKCSLSNGAHCSDGPCCNSTCLFFPRGYSCRFAVNDCDILETCSGDSGQCPPNLHKQDGYSCQLNQGRCYSGECKTRETQCKYIWGPKAGGSEKHCYEKLNTEGTEKGNCVNLILCMTPCSLVSERCDVFCGYLLCSAIGRSPRLGTLKGDITPTTFNHQGRLVDCSGGHVLLDDDTDLGYVEDGTPCGPSMMCLERKCVAISSLNLTACPSGPGGRVCSAHGVCNNEATCTCDDTWAGTDCSMHDPPKEPPVIEDPGPKVSVATNRLIGAVAGTILALGLEGDPVLPCVPPAAHVMFLSHHTPSAGPSATNLIIGSIAGAILMAAIVLGGTGWGFKLARAIAECYQSIAQRLGSPQGESLSGEGWRLCRRQPLCHGWLLRPLISRKALGPPEILEQSKSPHPPPGFARHRCLYCLLHRDLSRSFPLWSIPSIHSEPLSTQRMALDGDTHQGKTSGLHHFTSGSDPSMTSFSGGPCMAAERHHGKTTHLSISC</sequence>
<comment type="caution">
    <text evidence="14">Lacks conserved residue(s) required for the propagation of feature annotation.</text>
</comment>
<dbReference type="SMART" id="SM00050">
    <property type="entry name" value="DISIN"/>
    <property type="match status" value="1"/>
</dbReference>
<keyword evidence="3 17" id="KW-0812">Transmembrane</keyword>
<evidence type="ECO:0000256" key="12">
    <source>
        <dbReference type="ARBA" id="ARBA00046288"/>
    </source>
</evidence>
<reference evidence="21 22" key="1">
    <citation type="journal article" date="2019" name="Sci. Data">
        <title>Hybrid genome assembly and annotation of Danionella translucida.</title>
        <authorList>
            <person name="Kadobianskyi M."/>
            <person name="Schulze L."/>
            <person name="Schuelke M."/>
            <person name="Judkewitz B."/>
        </authorList>
    </citation>
    <scope>NUCLEOTIDE SEQUENCE [LARGE SCALE GENOMIC DNA]</scope>
    <source>
        <strain evidence="21 22">Bolton</strain>
    </source>
</reference>
<dbReference type="Pfam" id="PF01421">
    <property type="entry name" value="Reprolysin"/>
    <property type="match status" value="1"/>
</dbReference>
<comment type="subcellular location">
    <subcellularLocation>
        <location evidence="12">Endomembrane system</location>
        <topology evidence="12">Single-pass type I membrane protein</topology>
    </subcellularLocation>
</comment>
<feature type="domain" description="Disintegrin" evidence="18">
    <location>
        <begin position="1472"/>
        <end position="1557"/>
    </location>
</feature>
<feature type="domain" description="Peptidase M12B" evidence="19">
    <location>
        <begin position="1269"/>
        <end position="1466"/>
    </location>
</feature>
<evidence type="ECO:0000256" key="13">
    <source>
        <dbReference type="PROSITE-ProRule" id="PRU00068"/>
    </source>
</evidence>
<feature type="compositionally biased region" description="Basic residues" evidence="16">
    <location>
        <begin position="850"/>
        <end position="863"/>
    </location>
</feature>
<feature type="region of interest" description="Disordered" evidence="16">
    <location>
        <begin position="264"/>
        <end position="300"/>
    </location>
</feature>
<dbReference type="STRING" id="623744.A0A553PYP3"/>
<evidence type="ECO:0000256" key="10">
    <source>
        <dbReference type="ARBA" id="ARBA00023157"/>
    </source>
</evidence>
<dbReference type="SMART" id="SM00608">
    <property type="entry name" value="ACR"/>
    <property type="match status" value="1"/>
</dbReference>
<dbReference type="Pfam" id="PF08516">
    <property type="entry name" value="ADAM_CR"/>
    <property type="match status" value="1"/>
</dbReference>
<organism evidence="21 22">
    <name type="scientific">Danionella cerebrum</name>
    <dbReference type="NCBI Taxonomy" id="2873325"/>
    <lineage>
        <taxon>Eukaryota</taxon>
        <taxon>Metazoa</taxon>
        <taxon>Chordata</taxon>
        <taxon>Craniata</taxon>
        <taxon>Vertebrata</taxon>
        <taxon>Euteleostomi</taxon>
        <taxon>Actinopterygii</taxon>
        <taxon>Neopterygii</taxon>
        <taxon>Teleostei</taxon>
        <taxon>Ostariophysi</taxon>
        <taxon>Cypriniformes</taxon>
        <taxon>Danionidae</taxon>
        <taxon>Danioninae</taxon>
        <taxon>Danionella</taxon>
    </lineage>
</organism>
<name>A0A553PYP3_9TELE</name>
<comment type="caution">
    <text evidence="21">The sequence shown here is derived from an EMBL/GenBank/DDBJ whole genome shotgun (WGS) entry which is preliminary data.</text>
</comment>
<evidence type="ECO:0000313" key="21">
    <source>
        <dbReference type="EMBL" id="TRY82808.1"/>
    </source>
</evidence>
<evidence type="ECO:0000256" key="16">
    <source>
        <dbReference type="SAM" id="MobiDB-lite"/>
    </source>
</evidence>
<keyword evidence="5" id="KW-0732">Signal</keyword>
<evidence type="ECO:0000256" key="11">
    <source>
        <dbReference type="ARBA" id="ARBA00023180"/>
    </source>
</evidence>
<feature type="domain" description="DBF4-type" evidence="20">
    <location>
        <begin position="66"/>
        <end position="115"/>
    </location>
</feature>
<keyword evidence="11" id="KW-0325">Glycoprotein</keyword>
<dbReference type="InterPro" id="IPR038545">
    <property type="entry name" value="Znf_DBF_sf"/>
</dbReference>
<dbReference type="InterPro" id="IPR006586">
    <property type="entry name" value="ADAM_Cys-rich"/>
</dbReference>
<keyword evidence="9 17" id="KW-0472">Membrane</keyword>
<dbReference type="SUPFAM" id="SSF55486">
    <property type="entry name" value="Metalloproteases ('zincins'), catalytic domain"/>
    <property type="match status" value="1"/>
</dbReference>
<protein>
    <recommendedName>
        <fullName evidence="23">Disintegrin and metalloproteinase domain-containing protein 23</fullName>
    </recommendedName>
</protein>
<dbReference type="InterPro" id="IPR001762">
    <property type="entry name" value="Disintegrin_dom"/>
</dbReference>
<feature type="region of interest" description="Disordered" evidence="16">
    <location>
        <begin position="192"/>
        <end position="215"/>
    </location>
</feature>
<dbReference type="GO" id="GO:0008270">
    <property type="term" value="F:zinc ion binding"/>
    <property type="evidence" value="ECO:0007669"/>
    <property type="project" value="UniProtKB-KW"/>
</dbReference>
<feature type="region of interest" description="Disordered" evidence="16">
    <location>
        <begin position="791"/>
        <end position="899"/>
    </location>
</feature>
<proteinExistence type="predicted"/>
<keyword evidence="7" id="KW-0862">Zinc</keyword>
<dbReference type="PROSITE" id="PS50215">
    <property type="entry name" value="ADAM_MEPRO"/>
    <property type="match status" value="1"/>
</dbReference>
<evidence type="ECO:0000259" key="19">
    <source>
        <dbReference type="PROSITE" id="PS50215"/>
    </source>
</evidence>
<dbReference type="EMBL" id="SRMA01026535">
    <property type="protein sequence ID" value="TRY82808.1"/>
    <property type="molecule type" value="Genomic_DNA"/>
</dbReference>
<dbReference type="InterPro" id="IPR036436">
    <property type="entry name" value="Disintegrin_dom_sf"/>
</dbReference>
<keyword evidence="22" id="KW-1185">Reference proteome</keyword>
<dbReference type="GO" id="GO:0042734">
    <property type="term" value="C:presynaptic membrane"/>
    <property type="evidence" value="ECO:0007669"/>
    <property type="project" value="TreeGrafter"/>
</dbReference>
<evidence type="ECO:0000313" key="22">
    <source>
        <dbReference type="Proteomes" id="UP000316079"/>
    </source>
</evidence>
<dbReference type="CDD" id="cd04269">
    <property type="entry name" value="ZnMc_adamalysin_II_like"/>
    <property type="match status" value="1"/>
</dbReference>
<dbReference type="Gene3D" id="4.10.70.10">
    <property type="entry name" value="Disintegrin domain"/>
    <property type="match status" value="1"/>
</dbReference>
<keyword evidence="1" id="KW-0245">EGF-like domain</keyword>
<dbReference type="Pfam" id="PF07535">
    <property type="entry name" value="zf-DBF"/>
    <property type="match status" value="1"/>
</dbReference>
<dbReference type="PROSITE" id="PS51265">
    <property type="entry name" value="ZF_DBF4"/>
    <property type="match status" value="1"/>
</dbReference>
<dbReference type="Proteomes" id="UP000316079">
    <property type="component" value="Unassembled WGS sequence"/>
</dbReference>
<dbReference type="GO" id="GO:0003676">
    <property type="term" value="F:nucleic acid binding"/>
    <property type="evidence" value="ECO:0007669"/>
    <property type="project" value="InterPro"/>
</dbReference>
<dbReference type="FunFam" id="3.40.390.10:FF:000014">
    <property type="entry name" value="disintegrin and metalloproteinase domain-containing protein 11"/>
    <property type="match status" value="1"/>
</dbReference>
<keyword evidence="10 13" id="KW-1015">Disulfide bond</keyword>
<dbReference type="PROSITE" id="PS00022">
    <property type="entry name" value="EGF_1"/>
    <property type="match status" value="1"/>
</dbReference>
<dbReference type="SUPFAM" id="SSF57552">
    <property type="entry name" value="Blood coagulation inhibitor (disintegrin)"/>
    <property type="match status" value="1"/>
</dbReference>
<evidence type="ECO:0008006" key="23">
    <source>
        <dbReference type="Google" id="ProtNLM"/>
    </source>
</evidence>
<gene>
    <name evidence="21" type="ORF">DNTS_025574</name>
</gene>
<feature type="region of interest" description="Disordered" evidence="16">
    <location>
        <begin position="969"/>
        <end position="990"/>
    </location>
</feature>
<feature type="transmembrane region" description="Helical" evidence="17">
    <location>
        <begin position="1812"/>
        <end position="1835"/>
    </location>
</feature>
<keyword evidence="4" id="KW-0479">Metal-binding</keyword>
<evidence type="ECO:0000256" key="3">
    <source>
        <dbReference type="ARBA" id="ARBA00022692"/>
    </source>
</evidence>